<sequence>MLKKLASIRLSQALVLISGIPLFIVLLLLTNQYWQAQEKSNNAAITSEAITLINLFDDVAHNFAVERGLTAGVIAAKGQGSQVEQLNQQRRKADSAEQALRQFQPEYLPKESVREISRDVLSLLSKKNNIRSQVDNRSIVDSPFAFYSHLNQLAIDNVRLVISEIDDATIKRDSIGLLSLLIIKEEAGKARGALNGVFAAGKTDAQGYTRISNYVVQEGYALRQAELLFTGELLGSLNSTKNAAVWRQVNDIQTQFLAQQSSLDNIKGPQATSWFTLATDRIGMIKSIRDQVTTQLMQVSADNLHQAQQAKMLVLAGLLLIVLPIIFMTSVYIRLMKRRVKAVTDKLRQMTDHNDLTISLSDGHHDEIGAICGSVDALIHDMAKIIEGVNTLANTTQASLQLVTHSAEQASNASERTQRRCENIATAMTEMAQTSSQVASTTVEAQQSADDARRHAEASNQQSDSSFNSVNELIEDIDKTYGRLESLEQQTQNVSVILDTINAISEQTNLLALNAAIEAARAGEQGRGFAVVADEVRTLAGRSKQSTEDIRHLLDEICTNATASFENMQHSKEFSFKTRDVVSDTKQSIDKLHALVDEISHHNANIAQATEQQSNRATEQQSDTAKTVDADIDELLELANASGALVGEINKEMRDVESQMAELLAKTQMFKMA</sequence>
<name>A0AAW7Y3V6_9GAMM</name>
<comment type="caution">
    <text evidence="10">The sequence shown here is derived from an EMBL/GenBank/DDBJ whole genome shotgun (WGS) entry which is preliminary data.</text>
</comment>
<dbReference type="Gene3D" id="1.10.287.950">
    <property type="entry name" value="Methyl-accepting chemotaxis protein"/>
    <property type="match status" value="1"/>
</dbReference>
<dbReference type="GO" id="GO:0016020">
    <property type="term" value="C:membrane"/>
    <property type="evidence" value="ECO:0007669"/>
    <property type="project" value="UniProtKB-SubCell"/>
</dbReference>
<dbReference type="InterPro" id="IPR013587">
    <property type="entry name" value="Nitrate/nitrite_sensing"/>
</dbReference>
<keyword evidence="6" id="KW-1133">Transmembrane helix</keyword>
<accession>A0AAW7Y3V6</accession>
<feature type="transmembrane region" description="Helical" evidence="6">
    <location>
        <begin position="12"/>
        <end position="34"/>
    </location>
</feature>
<keyword evidence="6" id="KW-0812">Transmembrane</keyword>
<gene>
    <name evidence="10" type="ORF">Q4568_03720</name>
</gene>
<keyword evidence="2 4" id="KW-0807">Transducer</keyword>
<feature type="compositionally biased region" description="Polar residues" evidence="5">
    <location>
        <begin position="458"/>
        <end position="469"/>
    </location>
</feature>
<feature type="region of interest" description="Disordered" evidence="5">
    <location>
        <begin position="434"/>
        <end position="469"/>
    </location>
</feature>
<evidence type="ECO:0000259" key="7">
    <source>
        <dbReference type="PROSITE" id="PS50111"/>
    </source>
</evidence>
<dbReference type="InterPro" id="IPR004089">
    <property type="entry name" value="MCPsignal_dom"/>
</dbReference>
<evidence type="ECO:0000256" key="5">
    <source>
        <dbReference type="SAM" id="MobiDB-lite"/>
    </source>
</evidence>
<keyword evidence="6" id="KW-0472">Membrane</keyword>
<feature type="transmembrane region" description="Helical" evidence="6">
    <location>
        <begin position="312"/>
        <end position="333"/>
    </location>
</feature>
<dbReference type="Proteomes" id="UP001170624">
    <property type="component" value="Unassembled WGS sequence"/>
</dbReference>
<dbReference type="PRINTS" id="PR00260">
    <property type="entry name" value="CHEMTRNSDUCR"/>
</dbReference>
<dbReference type="AlphaFoldDB" id="A0AAW7Y3V6"/>
<evidence type="ECO:0000313" key="10">
    <source>
        <dbReference type="EMBL" id="MDO6541623.1"/>
    </source>
</evidence>
<dbReference type="PROSITE" id="PS50885">
    <property type="entry name" value="HAMP"/>
    <property type="match status" value="1"/>
</dbReference>
<dbReference type="Pfam" id="PF00015">
    <property type="entry name" value="MCPsignal"/>
    <property type="match status" value="1"/>
</dbReference>
<feature type="domain" description="NIT" evidence="9">
    <location>
        <begin position="54"/>
        <end position="303"/>
    </location>
</feature>
<protein>
    <submittedName>
        <fullName evidence="10">Methyl-accepting chemotaxis protein</fullName>
    </submittedName>
</protein>
<evidence type="ECO:0000256" key="3">
    <source>
        <dbReference type="ARBA" id="ARBA00029447"/>
    </source>
</evidence>
<comment type="similarity">
    <text evidence="3">Belongs to the methyl-accepting chemotaxis (MCP) protein family.</text>
</comment>
<evidence type="ECO:0000259" key="8">
    <source>
        <dbReference type="PROSITE" id="PS50885"/>
    </source>
</evidence>
<feature type="compositionally biased region" description="Polar residues" evidence="5">
    <location>
        <begin position="434"/>
        <end position="449"/>
    </location>
</feature>
<evidence type="ECO:0000259" key="9">
    <source>
        <dbReference type="PROSITE" id="PS50906"/>
    </source>
</evidence>
<dbReference type="EMBL" id="JAUOPU010000002">
    <property type="protein sequence ID" value="MDO6541623.1"/>
    <property type="molecule type" value="Genomic_DNA"/>
</dbReference>
<feature type="domain" description="Methyl-accepting transducer" evidence="7">
    <location>
        <begin position="392"/>
        <end position="636"/>
    </location>
</feature>
<evidence type="ECO:0000256" key="2">
    <source>
        <dbReference type="ARBA" id="ARBA00023224"/>
    </source>
</evidence>
<reference evidence="10" key="1">
    <citation type="submission" date="2023-07" db="EMBL/GenBank/DDBJ databases">
        <title>Genome content predicts the carbon catabolic preferences of heterotrophic bacteria.</title>
        <authorList>
            <person name="Gralka M."/>
        </authorList>
    </citation>
    <scope>NUCLEOTIDE SEQUENCE</scope>
    <source>
        <strain evidence="10">G2M05</strain>
    </source>
</reference>
<dbReference type="SUPFAM" id="SSF58104">
    <property type="entry name" value="Methyl-accepting chemotaxis protein (MCP) signaling domain"/>
    <property type="match status" value="1"/>
</dbReference>
<dbReference type="PANTHER" id="PTHR32089:SF112">
    <property type="entry name" value="LYSOZYME-LIKE PROTEIN-RELATED"/>
    <property type="match status" value="1"/>
</dbReference>
<dbReference type="InterPro" id="IPR010910">
    <property type="entry name" value="Nitrate/nitrite_sensing_bac"/>
</dbReference>
<dbReference type="RefSeq" id="WP_303498391.1">
    <property type="nucleotide sequence ID" value="NZ_JAUOPU010000002.1"/>
</dbReference>
<proteinExistence type="inferred from homology"/>
<dbReference type="PROSITE" id="PS50111">
    <property type="entry name" value="CHEMOTAXIS_TRANSDUC_2"/>
    <property type="match status" value="1"/>
</dbReference>
<dbReference type="GO" id="GO:0006935">
    <property type="term" value="P:chemotaxis"/>
    <property type="evidence" value="ECO:0007669"/>
    <property type="project" value="InterPro"/>
</dbReference>
<dbReference type="Pfam" id="PF08376">
    <property type="entry name" value="NIT"/>
    <property type="match status" value="1"/>
</dbReference>
<evidence type="ECO:0000256" key="6">
    <source>
        <dbReference type="SAM" id="Phobius"/>
    </source>
</evidence>
<dbReference type="InterPro" id="IPR003660">
    <property type="entry name" value="HAMP_dom"/>
</dbReference>
<dbReference type="GO" id="GO:0004888">
    <property type="term" value="F:transmembrane signaling receptor activity"/>
    <property type="evidence" value="ECO:0007669"/>
    <property type="project" value="InterPro"/>
</dbReference>
<evidence type="ECO:0000256" key="1">
    <source>
        <dbReference type="ARBA" id="ARBA00004370"/>
    </source>
</evidence>
<comment type="subcellular location">
    <subcellularLocation>
        <location evidence="1">Membrane</location>
    </subcellularLocation>
</comment>
<evidence type="ECO:0000313" key="11">
    <source>
        <dbReference type="Proteomes" id="UP001170624"/>
    </source>
</evidence>
<dbReference type="PROSITE" id="PS50906">
    <property type="entry name" value="NIT"/>
    <property type="match status" value="1"/>
</dbReference>
<feature type="domain" description="HAMP" evidence="8">
    <location>
        <begin position="334"/>
        <end position="387"/>
    </location>
</feature>
<dbReference type="GO" id="GO:0007165">
    <property type="term" value="P:signal transduction"/>
    <property type="evidence" value="ECO:0007669"/>
    <property type="project" value="UniProtKB-KW"/>
</dbReference>
<evidence type="ECO:0000256" key="4">
    <source>
        <dbReference type="PROSITE-ProRule" id="PRU00284"/>
    </source>
</evidence>
<dbReference type="PANTHER" id="PTHR32089">
    <property type="entry name" value="METHYL-ACCEPTING CHEMOTAXIS PROTEIN MCPB"/>
    <property type="match status" value="1"/>
</dbReference>
<dbReference type="SMART" id="SM00283">
    <property type="entry name" value="MA"/>
    <property type="match status" value="1"/>
</dbReference>
<dbReference type="InterPro" id="IPR004090">
    <property type="entry name" value="Chemotax_Me-accpt_rcpt"/>
</dbReference>
<organism evidence="10 11">
    <name type="scientific">Photobacterium sanguinicancri</name>
    <dbReference type="NCBI Taxonomy" id="875932"/>
    <lineage>
        <taxon>Bacteria</taxon>
        <taxon>Pseudomonadati</taxon>
        <taxon>Pseudomonadota</taxon>
        <taxon>Gammaproteobacteria</taxon>
        <taxon>Vibrionales</taxon>
        <taxon>Vibrionaceae</taxon>
        <taxon>Photobacterium</taxon>
    </lineage>
</organism>